<name>A0A0L0FQH9_9EUKA</name>
<feature type="compositionally biased region" description="Polar residues" evidence="1">
    <location>
        <begin position="1"/>
        <end position="14"/>
    </location>
</feature>
<dbReference type="AlphaFoldDB" id="A0A0L0FQH9"/>
<dbReference type="GeneID" id="25909279"/>
<evidence type="ECO:0000256" key="1">
    <source>
        <dbReference type="SAM" id="MobiDB-lite"/>
    </source>
</evidence>
<dbReference type="Proteomes" id="UP000054560">
    <property type="component" value="Unassembled WGS sequence"/>
</dbReference>
<protein>
    <submittedName>
        <fullName evidence="2">Uncharacterized protein</fullName>
    </submittedName>
</protein>
<feature type="region of interest" description="Disordered" evidence="1">
    <location>
        <begin position="1"/>
        <end position="32"/>
    </location>
</feature>
<dbReference type="EMBL" id="KQ242421">
    <property type="protein sequence ID" value="KNC78806.1"/>
    <property type="molecule type" value="Genomic_DNA"/>
</dbReference>
<evidence type="ECO:0000313" key="2">
    <source>
        <dbReference type="EMBL" id="KNC78806.1"/>
    </source>
</evidence>
<reference evidence="2 3" key="1">
    <citation type="submission" date="2011-02" db="EMBL/GenBank/DDBJ databases">
        <title>The Genome Sequence of Sphaeroforma arctica JP610.</title>
        <authorList>
            <consortium name="The Broad Institute Genome Sequencing Platform"/>
            <person name="Russ C."/>
            <person name="Cuomo C."/>
            <person name="Young S.K."/>
            <person name="Zeng Q."/>
            <person name="Gargeya S."/>
            <person name="Alvarado L."/>
            <person name="Berlin A."/>
            <person name="Chapman S.B."/>
            <person name="Chen Z."/>
            <person name="Freedman E."/>
            <person name="Gellesch M."/>
            <person name="Goldberg J."/>
            <person name="Griggs A."/>
            <person name="Gujja S."/>
            <person name="Heilman E."/>
            <person name="Heiman D."/>
            <person name="Howarth C."/>
            <person name="Mehta T."/>
            <person name="Neiman D."/>
            <person name="Pearson M."/>
            <person name="Roberts A."/>
            <person name="Saif S."/>
            <person name="Shea T."/>
            <person name="Shenoy N."/>
            <person name="Sisk P."/>
            <person name="Stolte C."/>
            <person name="Sykes S."/>
            <person name="White J."/>
            <person name="Yandava C."/>
            <person name="Burger G."/>
            <person name="Gray M.W."/>
            <person name="Holland P.W.H."/>
            <person name="King N."/>
            <person name="Lang F.B.F."/>
            <person name="Roger A.J."/>
            <person name="Ruiz-Trillo I."/>
            <person name="Haas B."/>
            <person name="Nusbaum C."/>
            <person name="Birren B."/>
        </authorList>
    </citation>
    <scope>NUCLEOTIDE SEQUENCE [LARGE SCALE GENOMIC DNA]</scope>
    <source>
        <strain evidence="2 3">JP610</strain>
    </source>
</reference>
<organism evidence="2 3">
    <name type="scientific">Sphaeroforma arctica JP610</name>
    <dbReference type="NCBI Taxonomy" id="667725"/>
    <lineage>
        <taxon>Eukaryota</taxon>
        <taxon>Ichthyosporea</taxon>
        <taxon>Ichthyophonida</taxon>
        <taxon>Sphaeroforma</taxon>
    </lineage>
</organism>
<keyword evidence="3" id="KW-1185">Reference proteome</keyword>
<dbReference type="RefSeq" id="XP_014152708.1">
    <property type="nucleotide sequence ID" value="XM_014297233.1"/>
</dbReference>
<sequence length="108" mass="11998">MPVSQASSRTSTPHNGDRAMDMDDESTPARAPMDSAMSKYNIVLDKTIYAGNCYVVDILVDKLYAQTADDPIDIRAFHKLRKAVMSELTLIRSHEGDKASEPKLNKLL</sequence>
<proteinExistence type="predicted"/>
<evidence type="ECO:0000313" key="3">
    <source>
        <dbReference type="Proteomes" id="UP000054560"/>
    </source>
</evidence>
<gene>
    <name evidence="2" type="ORF">SARC_08775</name>
</gene>
<accession>A0A0L0FQH9</accession>